<organism evidence="2 3">
    <name type="scientific">Candidatus Lambdaproteobacteria bacterium RIFOXYD2_FULL_50_16</name>
    <dbReference type="NCBI Taxonomy" id="1817772"/>
    <lineage>
        <taxon>Bacteria</taxon>
        <taxon>Pseudomonadati</taxon>
        <taxon>Pseudomonadota</taxon>
        <taxon>Candidatus Lambdaproteobacteria</taxon>
    </lineage>
</organism>
<evidence type="ECO:0000256" key="1">
    <source>
        <dbReference type="SAM" id="SignalP"/>
    </source>
</evidence>
<dbReference type="InterPro" id="IPR006311">
    <property type="entry name" value="TAT_signal"/>
</dbReference>
<name>A0A1F6GGH7_9PROT</name>
<dbReference type="STRING" id="1817772.A2527_09000"/>
<sequence>MPQLDRRQLIAGTAALAALAATSGHLKAAEVMEHNHGHNPYAELIKSSIDCLEKGRICQAHCLESFKAKDTELAKCLEQVVQMMAAVDALNQLAISGSKYVKEFAGVCQKICLDCAEECKKHAKKHNTCKDCMDA</sequence>
<gene>
    <name evidence="2" type="ORF">A2527_09000</name>
</gene>
<dbReference type="EMBL" id="MFNE01000002">
    <property type="protein sequence ID" value="OGG97229.1"/>
    <property type="molecule type" value="Genomic_DNA"/>
</dbReference>
<keyword evidence="1" id="KW-0732">Signal</keyword>
<feature type="signal peptide" evidence="1">
    <location>
        <begin position="1"/>
        <end position="28"/>
    </location>
</feature>
<evidence type="ECO:0000313" key="2">
    <source>
        <dbReference type="EMBL" id="OGG97229.1"/>
    </source>
</evidence>
<dbReference type="NCBIfam" id="TIGR04401">
    <property type="entry name" value="TAT_Cys_rich"/>
    <property type="match status" value="1"/>
</dbReference>
<dbReference type="Gene3D" id="1.20.1270.360">
    <property type="match status" value="1"/>
</dbReference>
<protein>
    <recommendedName>
        <fullName evidence="4">Four-helix bundle copper-binding protein</fullName>
    </recommendedName>
</protein>
<dbReference type="InterPro" id="IPR005560">
    <property type="entry name" value="Csp_YhjQ"/>
</dbReference>
<dbReference type="Pfam" id="PF03860">
    <property type="entry name" value="Csp"/>
    <property type="match status" value="1"/>
</dbReference>
<proteinExistence type="predicted"/>
<evidence type="ECO:0000313" key="3">
    <source>
        <dbReference type="Proteomes" id="UP000178449"/>
    </source>
</evidence>
<feature type="non-terminal residue" evidence="2">
    <location>
        <position position="135"/>
    </location>
</feature>
<evidence type="ECO:0008006" key="4">
    <source>
        <dbReference type="Google" id="ProtNLM"/>
    </source>
</evidence>
<reference evidence="2 3" key="1">
    <citation type="journal article" date="2016" name="Nat. Commun.">
        <title>Thousands of microbial genomes shed light on interconnected biogeochemical processes in an aquifer system.</title>
        <authorList>
            <person name="Anantharaman K."/>
            <person name="Brown C.T."/>
            <person name="Hug L.A."/>
            <person name="Sharon I."/>
            <person name="Castelle C.J."/>
            <person name="Probst A.J."/>
            <person name="Thomas B.C."/>
            <person name="Singh A."/>
            <person name="Wilkins M.J."/>
            <person name="Karaoz U."/>
            <person name="Brodie E.L."/>
            <person name="Williams K.H."/>
            <person name="Hubbard S.S."/>
            <person name="Banfield J.F."/>
        </authorList>
    </citation>
    <scope>NUCLEOTIDE SEQUENCE [LARGE SCALE GENOMIC DNA]</scope>
</reference>
<dbReference type="PROSITE" id="PS51318">
    <property type="entry name" value="TAT"/>
    <property type="match status" value="1"/>
</dbReference>
<accession>A0A1F6GGH7</accession>
<dbReference type="AlphaFoldDB" id="A0A1F6GGH7"/>
<dbReference type="InterPro" id="IPR030913">
    <property type="entry name" value="Csp1_Cys_rich"/>
</dbReference>
<dbReference type="Proteomes" id="UP000178449">
    <property type="component" value="Unassembled WGS sequence"/>
</dbReference>
<comment type="caution">
    <text evidence="2">The sequence shown here is derived from an EMBL/GenBank/DDBJ whole genome shotgun (WGS) entry which is preliminary data.</text>
</comment>
<feature type="chain" id="PRO_5009524718" description="Four-helix bundle copper-binding protein" evidence="1">
    <location>
        <begin position="29"/>
        <end position="135"/>
    </location>
</feature>